<dbReference type="EMBL" id="JACJID010000001">
    <property type="protein sequence ID" value="MBA8924691.1"/>
    <property type="molecule type" value="Genomic_DNA"/>
</dbReference>
<evidence type="ECO:0008006" key="3">
    <source>
        <dbReference type="Google" id="ProtNLM"/>
    </source>
</evidence>
<proteinExistence type="predicted"/>
<evidence type="ECO:0000313" key="1">
    <source>
        <dbReference type="EMBL" id="MBA8924691.1"/>
    </source>
</evidence>
<evidence type="ECO:0000313" key="2">
    <source>
        <dbReference type="Proteomes" id="UP000517916"/>
    </source>
</evidence>
<gene>
    <name evidence="1" type="ORF">BC739_001888</name>
</gene>
<comment type="caution">
    <text evidence="1">The sequence shown here is derived from an EMBL/GenBank/DDBJ whole genome shotgun (WGS) entry which is preliminary data.</text>
</comment>
<protein>
    <recommendedName>
        <fullName evidence="3">ANTAR domain-containing protein</fullName>
    </recommendedName>
</protein>
<organism evidence="1 2">
    <name type="scientific">Kutzneria viridogrisea</name>
    <dbReference type="NCBI Taxonomy" id="47990"/>
    <lineage>
        <taxon>Bacteria</taxon>
        <taxon>Bacillati</taxon>
        <taxon>Actinomycetota</taxon>
        <taxon>Actinomycetes</taxon>
        <taxon>Pseudonocardiales</taxon>
        <taxon>Pseudonocardiaceae</taxon>
        <taxon>Kutzneria</taxon>
    </lineage>
</organism>
<dbReference type="RefSeq" id="WP_025357784.1">
    <property type="nucleotide sequence ID" value="NZ_BAAABQ010000001.1"/>
</dbReference>
<sequence>MVDDQVPSTSVLVDVVYVLGGDVVCTNAALAPEVAERLTAAAALLGVAQQIMHEIVESAIELGAPPEQVLRLVTDVRDAAGLISGDGDGTEWLRAG</sequence>
<dbReference type="Proteomes" id="UP000517916">
    <property type="component" value="Unassembled WGS sequence"/>
</dbReference>
<keyword evidence="2" id="KW-1185">Reference proteome</keyword>
<accession>A0ABR6BCW8</accession>
<reference evidence="1 2" key="1">
    <citation type="submission" date="2020-08" db="EMBL/GenBank/DDBJ databases">
        <title>Genomic Encyclopedia of Archaeal and Bacterial Type Strains, Phase II (KMG-II): from individual species to whole genera.</title>
        <authorList>
            <person name="Goeker M."/>
        </authorList>
    </citation>
    <scope>NUCLEOTIDE SEQUENCE [LARGE SCALE GENOMIC DNA]</scope>
    <source>
        <strain evidence="1 2">DSM 43850</strain>
    </source>
</reference>
<name>A0ABR6BCW8_9PSEU</name>